<keyword evidence="4" id="KW-0813">Transport</keyword>
<dbReference type="GO" id="GO:0005344">
    <property type="term" value="F:oxygen carrier activity"/>
    <property type="evidence" value="ECO:0007669"/>
    <property type="project" value="UniProtKB-KW"/>
</dbReference>
<sequence>MGCQQTKTKVIEPGTKQNGAQNGGGDLNEPAAPPPTDDRLPLNARQIFRLQKSWKAIKRNMEDTGVEMFIQLFKNKAFLLDMFKNFKDLKDFDEMRQDESLARHAVYVMGIVDDAITKLHDFDYVAELITNTAVSHARFLNFKAEYFWYLEGPFLKAVSYTLQDRYTDQIAEIYTIALKFILQVCVDSYIAAVPAATTDDTTIDMNNQMDELNNIEEQTIVAVS</sequence>
<evidence type="ECO:0000256" key="2">
    <source>
        <dbReference type="ARBA" id="ARBA00022723"/>
    </source>
</evidence>
<keyword evidence="8" id="KW-1185">Reference proteome</keyword>
<dbReference type="InterPro" id="IPR012292">
    <property type="entry name" value="Globin/Proto"/>
</dbReference>
<evidence type="ECO:0000259" key="6">
    <source>
        <dbReference type="PROSITE" id="PS01033"/>
    </source>
</evidence>
<keyword evidence="3" id="KW-0408">Iron</keyword>
<gene>
    <name evidence="7" type="ORF">OFUS_LOCUS17836</name>
</gene>
<dbReference type="SMR" id="A0A8S4PHU0"/>
<evidence type="ECO:0000256" key="3">
    <source>
        <dbReference type="ARBA" id="ARBA00023004"/>
    </source>
</evidence>
<feature type="domain" description="Globin" evidence="6">
    <location>
        <begin position="41"/>
        <end position="190"/>
    </location>
</feature>
<comment type="similarity">
    <text evidence="4">Belongs to the globin family.</text>
</comment>
<dbReference type="SUPFAM" id="SSF46458">
    <property type="entry name" value="Globin-like"/>
    <property type="match status" value="1"/>
</dbReference>
<keyword evidence="1 4" id="KW-0349">Heme</keyword>
<dbReference type="GO" id="GO:0019825">
    <property type="term" value="F:oxygen binding"/>
    <property type="evidence" value="ECO:0007669"/>
    <property type="project" value="InterPro"/>
</dbReference>
<evidence type="ECO:0000313" key="7">
    <source>
        <dbReference type="EMBL" id="CAH1792924.1"/>
    </source>
</evidence>
<dbReference type="PANTHER" id="PTHR46458">
    <property type="entry name" value="BLR2807 PROTEIN"/>
    <property type="match status" value="1"/>
</dbReference>
<dbReference type="EMBL" id="CAIIXF020000008">
    <property type="protein sequence ID" value="CAH1792924.1"/>
    <property type="molecule type" value="Genomic_DNA"/>
</dbReference>
<name>A0A8S4PHU0_OWEFU</name>
<dbReference type="PROSITE" id="PS01033">
    <property type="entry name" value="GLOBIN"/>
    <property type="match status" value="1"/>
</dbReference>
<organism evidence="7 8">
    <name type="scientific">Owenia fusiformis</name>
    <name type="common">Polychaete worm</name>
    <dbReference type="NCBI Taxonomy" id="6347"/>
    <lineage>
        <taxon>Eukaryota</taxon>
        <taxon>Metazoa</taxon>
        <taxon>Spiralia</taxon>
        <taxon>Lophotrochozoa</taxon>
        <taxon>Annelida</taxon>
        <taxon>Polychaeta</taxon>
        <taxon>Sedentaria</taxon>
        <taxon>Canalipalpata</taxon>
        <taxon>Sabellida</taxon>
        <taxon>Oweniida</taxon>
        <taxon>Oweniidae</taxon>
        <taxon>Owenia</taxon>
    </lineage>
</organism>
<dbReference type="InterPro" id="IPR000971">
    <property type="entry name" value="Globin"/>
</dbReference>
<feature type="region of interest" description="Disordered" evidence="5">
    <location>
        <begin position="1"/>
        <end position="40"/>
    </location>
</feature>
<dbReference type="Pfam" id="PF00042">
    <property type="entry name" value="Globin"/>
    <property type="match status" value="1"/>
</dbReference>
<dbReference type="GO" id="GO:0020037">
    <property type="term" value="F:heme binding"/>
    <property type="evidence" value="ECO:0007669"/>
    <property type="project" value="InterPro"/>
</dbReference>
<keyword evidence="4" id="KW-0561">Oxygen transport</keyword>
<reference evidence="7" key="1">
    <citation type="submission" date="2022-03" db="EMBL/GenBank/DDBJ databases">
        <authorList>
            <person name="Martin C."/>
        </authorList>
    </citation>
    <scope>NUCLEOTIDE SEQUENCE</scope>
</reference>
<proteinExistence type="inferred from homology"/>
<protein>
    <recommendedName>
        <fullName evidence="6">Globin domain-containing protein</fullName>
    </recommendedName>
</protein>
<keyword evidence="2" id="KW-0479">Metal-binding</keyword>
<accession>A0A8S4PHU0</accession>
<evidence type="ECO:0000256" key="1">
    <source>
        <dbReference type="ARBA" id="ARBA00022617"/>
    </source>
</evidence>
<dbReference type="GO" id="GO:0046872">
    <property type="term" value="F:metal ion binding"/>
    <property type="evidence" value="ECO:0007669"/>
    <property type="project" value="UniProtKB-KW"/>
</dbReference>
<evidence type="ECO:0000313" key="8">
    <source>
        <dbReference type="Proteomes" id="UP000749559"/>
    </source>
</evidence>
<dbReference type="Gene3D" id="1.10.490.10">
    <property type="entry name" value="Globins"/>
    <property type="match status" value="1"/>
</dbReference>
<dbReference type="PANTHER" id="PTHR46458:SF5">
    <property type="entry name" value="GLOBIN FAMILY PROFILE DOMAIN-CONTAINING PROTEIN"/>
    <property type="match status" value="1"/>
</dbReference>
<comment type="caution">
    <text evidence="7">The sequence shown here is derived from an EMBL/GenBank/DDBJ whole genome shotgun (WGS) entry which is preliminary data.</text>
</comment>
<dbReference type="InterPro" id="IPR009050">
    <property type="entry name" value="Globin-like_sf"/>
</dbReference>
<evidence type="ECO:0000256" key="5">
    <source>
        <dbReference type="SAM" id="MobiDB-lite"/>
    </source>
</evidence>
<dbReference type="InterPro" id="IPR050532">
    <property type="entry name" value="Globin-like_OT"/>
</dbReference>
<dbReference type="OrthoDB" id="6344802at2759"/>
<dbReference type="AlphaFoldDB" id="A0A8S4PHU0"/>
<evidence type="ECO:0000256" key="4">
    <source>
        <dbReference type="RuleBase" id="RU000356"/>
    </source>
</evidence>
<dbReference type="Proteomes" id="UP000749559">
    <property type="component" value="Unassembled WGS sequence"/>
</dbReference>